<name>V4L7W9_EUTSA</name>
<dbReference type="AlphaFoldDB" id="V4L7W9"/>
<gene>
    <name evidence="1" type="ORF">EUTSA_v10029119mg</name>
</gene>
<evidence type="ECO:0000313" key="2">
    <source>
        <dbReference type="Proteomes" id="UP000030689"/>
    </source>
</evidence>
<dbReference type="EMBL" id="KI517537">
    <property type="protein sequence ID" value="ESQ38437.1"/>
    <property type="molecule type" value="Genomic_DNA"/>
</dbReference>
<dbReference type="Gramene" id="ESQ38437">
    <property type="protein sequence ID" value="ESQ38437"/>
    <property type="gene ID" value="EUTSA_v10029119mg"/>
</dbReference>
<dbReference type="KEGG" id="eus:EUTSA_v10029119mg"/>
<evidence type="ECO:0000313" key="1">
    <source>
        <dbReference type="EMBL" id="ESQ38437.1"/>
    </source>
</evidence>
<organism evidence="1 2">
    <name type="scientific">Eutrema salsugineum</name>
    <name type="common">Saltwater cress</name>
    <name type="synonym">Sisymbrium salsugineum</name>
    <dbReference type="NCBI Taxonomy" id="72664"/>
    <lineage>
        <taxon>Eukaryota</taxon>
        <taxon>Viridiplantae</taxon>
        <taxon>Streptophyta</taxon>
        <taxon>Embryophyta</taxon>
        <taxon>Tracheophyta</taxon>
        <taxon>Spermatophyta</taxon>
        <taxon>Magnoliopsida</taxon>
        <taxon>eudicotyledons</taxon>
        <taxon>Gunneridae</taxon>
        <taxon>Pentapetalae</taxon>
        <taxon>rosids</taxon>
        <taxon>malvids</taxon>
        <taxon>Brassicales</taxon>
        <taxon>Brassicaceae</taxon>
        <taxon>Eutremeae</taxon>
        <taxon>Eutrema</taxon>
    </lineage>
</organism>
<protein>
    <submittedName>
        <fullName evidence="1">Uncharacterized protein</fullName>
    </submittedName>
</protein>
<proteinExistence type="predicted"/>
<accession>V4L7W9</accession>
<sequence length="66" mass="7458">MMNVCDIVRPCICSFLYPSLLEGVILVLIANPNYYLSGFPYSFLSSNKIYETQIFVINSTESALKI</sequence>
<keyword evidence="2" id="KW-1185">Reference proteome</keyword>
<reference evidence="1 2" key="1">
    <citation type="journal article" date="2013" name="Front. Plant Sci.">
        <title>The Reference Genome of the Halophytic Plant Eutrema salsugineum.</title>
        <authorList>
            <person name="Yang R."/>
            <person name="Jarvis D.E."/>
            <person name="Chen H."/>
            <person name="Beilstein M.A."/>
            <person name="Grimwood J."/>
            <person name="Jenkins J."/>
            <person name="Shu S."/>
            <person name="Prochnik S."/>
            <person name="Xin M."/>
            <person name="Ma C."/>
            <person name="Schmutz J."/>
            <person name="Wing R.A."/>
            <person name="Mitchell-Olds T."/>
            <person name="Schumaker K.S."/>
            <person name="Wang X."/>
        </authorList>
    </citation>
    <scope>NUCLEOTIDE SEQUENCE [LARGE SCALE GENOMIC DNA]</scope>
</reference>
<dbReference type="Proteomes" id="UP000030689">
    <property type="component" value="Unassembled WGS sequence"/>
</dbReference>